<keyword evidence="2" id="KW-1185">Reference proteome</keyword>
<accession>A0A1H7YML5</accession>
<dbReference type="RefSeq" id="WP_177175263.1">
    <property type="nucleotide sequence ID" value="NZ_FOBV01000003.1"/>
</dbReference>
<reference evidence="2" key="1">
    <citation type="submission" date="2016-10" db="EMBL/GenBank/DDBJ databases">
        <authorList>
            <person name="Varghese N."/>
            <person name="Submissions S."/>
        </authorList>
    </citation>
    <scope>NUCLEOTIDE SEQUENCE [LARGE SCALE GENOMIC DNA]</scope>
    <source>
        <strain evidence="2">DSM 17453</strain>
    </source>
</reference>
<gene>
    <name evidence="1" type="ORF">SAMN05421856_103421</name>
</gene>
<evidence type="ECO:0000313" key="1">
    <source>
        <dbReference type="EMBL" id="SEM47350.1"/>
    </source>
</evidence>
<dbReference type="Proteomes" id="UP000199450">
    <property type="component" value="Unassembled WGS sequence"/>
</dbReference>
<evidence type="ECO:0000313" key="2">
    <source>
        <dbReference type="Proteomes" id="UP000199450"/>
    </source>
</evidence>
<dbReference type="AlphaFoldDB" id="A0A1H7YML5"/>
<organism evidence="1 2">
    <name type="scientific">Chryseobacterium taichungense</name>
    <dbReference type="NCBI Taxonomy" id="295069"/>
    <lineage>
        <taxon>Bacteria</taxon>
        <taxon>Pseudomonadati</taxon>
        <taxon>Bacteroidota</taxon>
        <taxon>Flavobacteriia</taxon>
        <taxon>Flavobacteriales</taxon>
        <taxon>Weeksellaceae</taxon>
        <taxon>Chryseobacterium group</taxon>
        <taxon>Chryseobacterium</taxon>
    </lineage>
</organism>
<name>A0A1H7YML5_9FLAO</name>
<protein>
    <submittedName>
        <fullName evidence="1">Uncharacterized protein</fullName>
    </submittedName>
</protein>
<proteinExistence type="predicted"/>
<sequence length="49" mass="5960">MKVFYEFKEDIFWDKMRASEELPKDCRRNLIISSKISYIFLDKDLAKVV</sequence>
<dbReference type="EMBL" id="FOBV01000003">
    <property type="protein sequence ID" value="SEM47350.1"/>
    <property type="molecule type" value="Genomic_DNA"/>
</dbReference>